<dbReference type="NCBIfam" id="TIGR00186">
    <property type="entry name" value="rRNA_methyl_3"/>
    <property type="match status" value="1"/>
</dbReference>
<dbReference type="Pfam" id="PF08032">
    <property type="entry name" value="SpoU_sub_bind"/>
    <property type="match status" value="1"/>
</dbReference>
<gene>
    <name evidence="4" type="ordered locus">Dester_0263</name>
</gene>
<dbReference type="SUPFAM" id="SSF75217">
    <property type="entry name" value="alpha/beta knot"/>
    <property type="match status" value="1"/>
</dbReference>
<dbReference type="InParanoid" id="F0S1R5"/>
<dbReference type="Gene3D" id="3.40.1280.10">
    <property type="match status" value="1"/>
</dbReference>
<dbReference type="InterPro" id="IPR004441">
    <property type="entry name" value="rRNA_MeTrfase_TrmH"/>
</dbReference>
<dbReference type="SUPFAM" id="SSF55315">
    <property type="entry name" value="L30e-like"/>
    <property type="match status" value="1"/>
</dbReference>
<organism evidence="4 5">
    <name type="scientific">Desulfurobacterium thermolithotrophum (strain DSM 11699 / BSA)</name>
    <dbReference type="NCBI Taxonomy" id="868864"/>
    <lineage>
        <taxon>Bacteria</taxon>
        <taxon>Pseudomonadati</taxon>
        <taxon>Aquificota</taxon>
        <taxon>Aquificia</taxon>
        <taxon>Desulfurobacteriales</taxon>
        <taxon>Desulfurobacteriaceae</taxon>
        <taxon>Desulfurobacterium</taxon>
    </lineage>
</organism>
<evidence type="ECO:0000256" key="1">
    <source>
        <dbReference type="ARBA" id="ARBA00022603"/>
    </source>
</evidence>
<proteinExistence type="predicted"/>
<dbReference type="InterPro" id="IPR001537">
    <property type="entry name" value="SpoU_MeTrfase"/>
</dbReference>
<dbReference type="FunCoup" id="F0S1R5">
    <property type="interactions" value="378"/>
</dbReference>
<dbReference type="GO" id="GO:0008173">
    <property type="term" value="F:RNA methyltransferase activity"/>
    <property type="evidence" value="ECO:0007669"/>
    <property type="project" value="InterPro"/>
</dbReference>
<protein>
    <submittedName>
        <fullName evidence="4">RNA methyltransferase, TrmH family, group 3</fullName>
    </submittedName>
</protein>
<keyword evidence="1 4" id="KW-0489">Methyltransferase</keyword>
<evidence type="ECO:0000313" key="5">
    <source>
        <dbReference type="Proteomes" id="UP000007102"/>
    </source>
</evidence>
<dbReference type="CDD" id="cd18103">
    <property type="entry name" value="SpoU-like_RlmB"/>
    <property type="match status" value="1"/>
</dbReference>
<dbReference type="InterPro" id="IPR029026">
    <property type="entry name" value="tRNA_m1G_MTases_N"/>
</dbReference>
<dbReference type="Proteomes" id="UP000007102">
    <property type="component" value="Chromosome"/>
</dbReference>
<evidence type="ECO:0000313" key="4">
    <source>
        <dbReference type="EMBL" id="ADY72920.1"/>
    </source>
</evidence>
<feature type="domain" description="RNA 2-O ribose methyltransferase substrate binding" evidence="3">
    <location>
        <begin position="4"/>
        <end position="77"/>
    </location>
</feature>
<dbReference type="InterPro" id="IPR013123">
    <property type="entry name" value="SpoU_subst-bd"/>
</dbReference>
<evidence type="ECO:0000259" key="3">
    <source>
        <dbReference type="SMART" id="SM00967"/>
    </source>
</evidence>
<dbReference type="KEGG" id="dte:Dester_0263"/>
<dbReference type="SMART" id="SM00967">
    <property type="entry name" value="SpoU_sub_bind"/>
    <property type="match status" value="1"/>
</dbReference>
<dbReference type="GO" id="GO:0032259">
    <property type="term" value="P:methylation"/>
    <property type="evidence" value="ECO:0007669"/>
    <property type="project" value="UniProtKB-KW"/>
</dbReference>
<dbReference type="STRING" id="868864.Dester_0263"/>
<dbReference type="InterPro" id="IPR029064">
    <property type="entry name" value="Ribosomal_eL30-like_sf"/>
</dbReference>
<dbReference type="PANTHER" id="PTHR46429">
    <property type="entry name" value="23S RRNA (GUANOSINE-2'-O-)-METHYLTRANSFERASE RLMB"/>
    <property type="match status" value="1"/>
</dbReference>
<reference evidence="4 5" key="1">
    <citation type="journal article" date="2011" name="Stand. Genomic Sci.">
        <title>Complete genome sequence of the thermophilic sulfur-reducer Desulfurobacterium thermolithotrophum type strain (BSA(T)) from a deep-sea hydrothermal vent.</title>
        <authorList>
            <person name="Goker M."/>
            <person name="Daligault H."/>
            <person name="Mwirichia R."/>
            <person name="Lapidus A."/>
            <person name="Lucas S."/>
            <person name="Deshpande S."/>
            <person name="Pagani I."/>
            <person name="Tapia R."/>
            <person name="Cheng J.F."/>
            <person name="Goodwin L."/>
            <person name="Pitluck S."/>
            <person name="Liolios K."/>
            <person name="Ivanova N."/>
            <person name="Mavromatis K."/>
            <person name="Mikhailova N."/>
            <person name="Pati A."/>
            <person name="Chen A."/>
            <person name="Palaniappan K."/>
            <person name="Han C."/>
            <person name="Land M."/>
            <person name="Hauser L."/>
            <person name="Pan C."/>
            <person name="Brambilla E.M."/>
            <person name="Rohde M."/>
            <person name="Spring S."/>
            <person name="Sikorski J."/>
            <person name="Wirth R."/>
            <person name="Detter J.C."/>
            <person name="Woyke T."/>
            <person name="Bristow J."/>
            <person name="Eisen J.A."/>
            <person name="Markowitz V."/>
            <person name="Hugenholtz P."/>
            <person name="Kyrpides N.C."/>
            <person name="Klenk H.P."/>
        </authorList>
    </citation>
    <scope>NUCLEOTIDE SEQUENCE [LARGE SCALE GENOMIC DNA]</scope>
    <source>
        <strain evidence="5">DSM 11699 / BSA</strain>
    </source>
</reference>
<dbReference type="eggNOG" id="COG0566">
    <property type="taxonomic scope" value="Bacteria"/>
</dbReference>
<dbReference type="GO" id="GO:0006396">
    <property type="term" value="P:RNA processing"/>
    <property type="evidence" value="ECO:0007669"/>
    <property type="project" value="InterPro"/>
</dbReference>
<accession>F0S1R5</accession>
<dbReference type="Pfam" id="PF00588">
    <property type="entry name" value="SpoU_methylase"/>
    <property type="match status" value="1"/>
</dbReference>
<keyword evidence="2 4" id="KW-0808">Transferase</keyword>
<dbReference type="RefSeq" id="WP_013637879.1">
    <property type="nucleotide sequence ID" value="NC_015185.1"/>
</dbReference>
<reference evidence="5" key="2">
    <citation type="submission" date="2011-02" db="EMBL/GenBank/DDBJ databases">
        <title>The complete genome of Desulfurobacterium thermolithotrophum DSM 11699.</title>
        <authorList>
            <consortium name="US DOE Joint Genome Institute (JGI-PGF)"/>
            <person name="Lucas S."/>
            <person name="Copeland A."/>
            <person name="Lapidus A."/>
            <person name="Bruce D."/>
            <person name="Goodwin L."/>
            <person name="Pitluck S."/>
            <person name="Kyrpides N."/>
            <person name="Mavromatis K."/>
            <person name="Pagani I."/>
            <person name="Ivanova N."/>
            <person name="Mikhailova N."/>
            <person name="Daligault H."/>
            <person name="Detter J.C."/>
            <person name="Tapia R."/>
            <person name="Han C."/>
            <person name="Land M."/>
            <person name="Hauser L."/>
            <person name="Markowitz V."/>
            <person name="Cheng J.-F."/>
            <person name="Hugenholtz P."/>
            <person name="Woyke T."/>
            <person name="Wu D."/>
            <person name="Spring S."/>
            <person name="Brambilla E."/>
            <person name="Klenk H.-P."/>
            <person name="Eisen J.A."/>
        </authorList>
    </citation>
    <scope>NUCLEOTIDE SEQUENCE [LARGE SCALE GENOMIC DNA]</scope>
    <source>
        <strain evidence="5">DSM 11699 / BSA</strain>
    </source>
</reference>
<dbReference type="InterPro" id="IPR029028">
    <property type="entry name" value="Alpha/beta_knot_MTases"/>
</dbReference>
<dbReference type="GO" id="GO:0003723">
    <property type="term" value="F:RNA binding"/>
    <property type="evidence" value="ECO:0007669"/>
    <property type="project" value="InterPro"/>
</dbReference>
<evidence type="ECO:0000256" key="2">
    <source>
        <dbReference type="ARBA" id="ARBA00022679"/>
    </source>
</evidence>
<sequence>MGFIIWGRNTLEEAVKSGRTLEKVYLQYGHYFEPSFLNWLKEKGIKFQWAKKQQLERLAKTKKHQGIVAILSPIEYISCEKLFKSTIEKESFFVVLDRVTEPQNLGAIARTVESFGGVGILLPEKNSAPINEIALKASSGALFHLMVSRVPSLNESLITFKKLGGSIYAVETGGKDIRNINFQKPLGLILGSEGKGIEKNLLKLSNEIVSIPTVGKTPSLNVSVAAGIAIWSMFT</sequence>
<dbReference type="GO" id="GO:0005829">
    <property type="term" value="C:cytosol"/>
    <property type="evidence" value="ECO:0007669"/>
    <property type="project" value="TreeGrafter"/>
</dbReference>
<name>F0S1R5_DESTD</name>
<dbReference type="AlphaFoldDB" id="F0S1R5"/>
<dbReference type="EMBL" id="CP002543">
    <property type="protein sequence ID" value="ADY72920.1"/>
    <property type="molecule type" value="Genomic_DNA"/>
</dbReference>
<dbReference type="PANTHER" id="PTHR46429:SF1">
    <property type="entry name" value="23S RRNA (GUANOSINE-2'-O-)-METHYLTRANSFERASE RLMB"/>
    <property type="match status" value="1"/>
</dbReference>
<keyword evidence="5" id="KW-1185">Reference proteome</keyword>
<dbReference type="Gene3D" id="3.30.1330.30">
    <property type="match status" value="1"/>
</dbReference>
<dbReference type="HOGENOM" id="CLU_021322_0_1_0"/>